<dbReference type="PANTHER" id="PTHR33710:SF83">
    <property type="entry name" value="ENDONUCLEASE_EXONUCLEASE_PHOSPHATASE DOMAIN-CONTAINING PROTEIN"/>
    <property type="match status" value="1"/>
</dbReference>
<organism evidence="2 3">
    <name type="scientific">Lolium multiflorum</name>
    <name type="common">Italian ryegrass</name>
    <name type="synonym">Lolium perenne subsp. multiflorum</name>
    <dbReference type="NCBI Taxonomy" id="4521"/>
    <lineage>
        <taxon>Eukaryota</taxon>
        <taxon>Viridiplantae</taxon>
        <taxon>Streptophyta</taxon>
        <taxon>Embryophyta</taxon>
        <taxon>Tracheophyta</taxon>
        <taxon>Spermatophyta</taxon>
        <taxon>Magnoliopsida</taxon>
        <taxon>Liliopsida</taxon>
        <taxon>Poales</taxon>
        <taxon>Poaceae</taxon>
        <taxon>BOP clade</taxon>
        <taxon>Pooideae</taxon>
        <taxon>Poodae</taxon>
        <taxon>Poeae</taxon>
        <taxon>Poeae Chloroplast Group 2 (Poeae type)</taxon>
        <taxon>Loliodinae</taxon>
        <taxon>Loliinae</taxon>
        <taxon>Lolium</taxon>
    </lineage>
</organism>
<gene>
    <name evidence="2" type="ORF">QYE76_039310</name>
</gene>
<dbReference type="AlphaFoldDB" id="A0AAD8TAR8"/>
<dbReference type="Gene3D" id="3.30.420.10">
    <property type="entry name" value="Ribonuclease H-like superfamily/Ribonuclease H"/>
    <property type="match status" value="1"/>
</dbReference>
<reference evidence="2" key="1">
    <citation type="submission" date="2023-07" db="EMBL/GenBank/DDBJ databases">
        <title>A chromosome-level genome assembly of Lolium multiflorum.</title>
        <authorList>
            <person name="Chen Y."/>
            <person name="Copetti D."/>
            <person name="Kolliker R."/>
            <person name="Studer B."/>
        </authorList>
    </citation>
    <scope>NUCLEOTIDE SEQUENCE</scope>
    <source>
        <strain evidence="2">02402/16</strain>
        <tissue evidence="2">Leaf</tissue>
    </source>
</reference>
<dbReference type="Proteomes" id="UP001231189">
    <property type="component" value="Unassembled WGS sequence"/>
</dbReference>
<dbReference type="GO" id="GO:0003676">
    <property type="term" value="F:nucleic acid binding"/>
    <property type="evidence" value="ECO:0007669"/>
    <property type="project" value="InterPro"/>
</dbReference>
<evidence type="ECO:0000259" key="1">
    <source>
        <dbReference type="Pfam" id="PF13456"/>
    </source>
</evidence>
<protein>
    <recommendedName>
        <fullName evidence="1">RNase H type-1 domain-containing protein</fullName>
    </recommendedName>
</protein>
<dbReference type="GO" id="GO:0004523">
    <property type="term" value="F:RNA-DNA hybrid ribonuclease activity"/>
    <property type="evidence" value="ECO:0007669"/>
    <property type="project" value="InterPro"/>
</dbReference>
<sequence length="671" mass="75723">METKISGERTEKLISTFGFSGGFAVDSDGLSGGVGLFWSSAVTVDIKSSNLHHIDAVVQCKDGSVPPWHFTGFYGESRRENKHLSWTLMRRLHQLRDLPWLCSGDFNETLYSCEHFSEHDREEWQMRAFREVTEDCGLQDLGFSGLPYTWDNRQEGSANVKARIDRAFGNAALLNMFQVVKVKHISVVQSDHCMIHIELRKHINHRPLGRKAFKYENVWQTHGDYDKVVVDLWRKAERGVGLKGFSKTLASLQSGLSSWGTTTFGDFKKKLSNLRRELDRVRRISVGRGPSLEEKRIMESINERKRINSISTLQREDGSWCDDVEEIKEEVQGFYKNLYTSEGAPEMQGLLDLVNEKVLQEDKANMDAEFTEEEVKKALFQMHPSKAPGVDGFTAGFYQRHWELVGPELCAAVIGFLNGGDMPEEINDTAITLIPKLIMKCVSSVRFSVKVNGGLLEPFIPSRGIRQGDPMSPYLFLACAEAKSIELVKETLQTLEFPRENPKPIRPVAKWQRPPDGFVKINSDGAFNTSDNLAATGVVAREGLLYRGAMGKTYRGISDPLIIETLALRDAVTYARDRGFSRVVFEVDSENLVHLWHNRATDRSMVKNVLDEISELSVFFTVFSLWHARREANQAAHSCAKFASIQDGLFSWDAEPPAFLVHSLQADCNGV</sequence>
<accession>A0AAD8TAR8</accession>
<comment type="caution">
    <text evidence="2">The sequence shown here is derived from an EMBL/GenBank/DDBJ whole genome shotgun (WGS) entry which is preliminary data.</text>
</comment>
<dbReference type="EMBL" id="JAUUTY010000002">
    <property type="protein sequence ID" value="KAK1678462.1"/>
    <property type="molecule type" value="Genomic_DNA"/>
</dbReference>
<proteinExistence type="predicted"/>
<name>A0AAD8TAR8_LOLMU</name>
<dbReference type="InterPro" id="IPR044730">
    <property type="entry name" value="RNase_H-like_dom_plant"/>
</dbReference>
<feature type="domain" description="RNase H type-1" evidence="1">
    <location>
        <begin position="522"/>
        <end position="643"/>
    </location>
</feature>
<dbReference type="CDD" id="cd06222">
    <property type="entry name" value="RNase_H_like"/>
    <property type="match status" value="1"/>
</dbReference>
<dbReference type="InterPro" id="IPR002156">
    <property type="entry name" value="RNaseH_domain"/>
</dbReference>
<dbReference type="InterPro" id="IPR012337">
    <property type="entry name" value="RNaseH-like_sf"/>
</dbReference>
<dbReference type="InterPro" id="IPR036691">
    <property type="entry name" value="Endo/exonu/phosph_ase_sf"/>
</dbReference>
<dbReference type="Gene3D" id="3.60.10.10">
    <property type="entry name" value="Endonuclease/exonuclease/phosphatase"/>
    <property type="match status" value="1"/>
</dbReference>
<dbReference type="SUPFAM" id="SSF56219">
    <property type="entry name" value="DNase I-like"/>
    <property type="match status" value="1"/>
</dbReference>
<dbReference type="SUPFAM" id="SSF53098">
    <property type="entry name" value="Ribonuclease H-like"/>
    <property type="match status" value="1"/>
</dbReference>
<evidence type="ECO:0000313" key="2">
    <source>
        <dbReference type="EMBL" id="KAK1678462.1"/>
    </source>
</evidence>
<evidence type="ECO:0000313" key="3">
    <source>
        <dbReference type="Proteomes" id="UP001231189"/>
    </source>
</evidence>
<dbReference type="PANTHER" id="PTHR33710">
    <property type="entry name" value="BNAC02G09200D PROTEIN"/>
    <property type="match status" value="1"/>
</dbReference>
<keyword evidence="3" id="KW-1185">Reference proteome</keyword>
<dbReference type="Pfam" id="PF13456">
    <property type="entry name" value="RVT_3"/>
    <property type="match status" value="1"/>
</dbReference>
<dbReference type="InterPro" id="IPR036397">
    <property type="entry name" value="RNaseH_sf"/>
</dbReference>